<dbReference type="Proteomes" id="UP001165652">
    <property type="component" value="Unassembled WGS sequence"/>
</dbReference>
<proteinExistence type="predicted"/>
<protein>
    <submittedName>
        <fullName evidence="1">Uncharacterized protein</fullName>
    </submittedName>
</protein>
<comment type="caution">
    <text evidence="1">The sequence shown here is derived from an EMBL/GenBank/DDBJ whole genome shotgun (WGS) entry which is preliminary data.</text>
</comment>
<sequence>MPDSAAVRAILERGAITAADVLALRQRVFWKGVVTAADAEMVFRLNDRLGPTADPGFAPFFVEALVDYLVNQAEPHGYVSEANADWLIARIAHSGRVDTASELELLVRVLEKAQSSPVRLVAFAIEQVERGVLTGEGPVGRGHRLRPGVIDAAEVELLRRILYAFGGDGNIAITRREAELLFDINDATAEAENHPAWSDLFAKAITSFLMAGAGYTVPTRQEALRRAAWLDAPTPGVGAFMGRMLTGGLEAVWDAIEHGTLDGAPRRGGESFALDDPPPAASDDDVRWAAARIGRRGSLHENEVALINFLKSRGAHLHRRLLPILDRVAA</sequence>
<gene>
    <name evidence="1" type="ORF">PQJ73_17770</name>
</gene>
<evidence type="ECO:0000313" key="2">
    <source>
        <dbReference type="Proteomes" id="UP001165652"/>
    </source>
</evidence>
<keyword evidence="2" id="KW-1185">Reference proteome</keyword>
<reference evidence="1" key="1">
    <citation type="journal article" date="2023" name="Microbiol Resour">
        <title>Genome Sequences of Rhodoplanes serenus and Two Thermotolerant Strains, Rhodoplanes tepidamans and 'Rhodoplanes cryptolactis,' Further Refine the Genus.</title>
        <authorList>
            <person name="Rayyan A.A."/>
            <person name="Kyndt J.A."/>
        </authorList>
    </citation>
    <scope>NUCLEOTIDE SEQUENCE</scope>
    <source>
        <strain evidence="1">DSM 9987</strain>
    </source>
</reference>
<reference evidence="1" key="2">
    <citation type="submission" date="2023-02" db="EMBL/GenBank/DDBJ databases">
        <authorList>
            <person name="Rayyan A."/>
            <person name="Meyer T."/>
            <person name="Kyndt J.A."/>
        </authorList>
    </citation>
    <scope>NUCLEOTIDE SEQUENCE</scope>
    <source>
        <strain evidence="1">DSM 9987</strain>
    </source>
</reference>
<evidence type="ECO:0000313" key="1">
    <source>
        <dbReference type="EMBL" id="MDC7787541.1"/>
    </source>
</evidence>
<accession>A0ABT5JD53</accession>
<dbReference type="EMBL" id="JAQQLI010000029">
    <property type="protein sequence ID" value="MDC7787541.1"/>
    <property type="molecule type" value="Genomic_DNA"/>
</dbReference>
<dbReference type="RefSeq" id="WP_272778381.1">
    <property type="nucleotide sequence ID" value="NZ_JAQQLI010000029.1"/>
</dbReference>
<name>A0ABT5JD53_RHOTP</name>
<organism evidence="1 2">
    <name type="scientific">Rhodoplanes tepidamans</name>
    <name type="common">Rhodoplanes cryptolactis</name>
    <dbReference type="NCBI Taxonomy" id="200616"/>
    <lineage>
        <taxon>Bacteria</taxon>
        <taxon>Pseudomonadati</taxon>
        <taxon>Pseudomonadota</taxon>
        <taxon>Alphaproteobacteria</taxon>
        <taxon>Hyphomicrobiales</taxon>
        <taxon>Nitrobacteraceae</taxon>
        <taxon>Rhodoplanes</taxon>
    </lineage>
</organism>